<keyword evidence="3 7" id="KW-0812">Transmembrane</keyword>
<keyword evidence="11" id="KW-1185">Reference proteome</keyword>
<dbReference type="PANTHER" id="PTHR30572:SF4">
    <property type="entry name" value="ABC TRANSPORTER PERMEASE YTRF"/>
    <property type="match status" value="1"/>
</dbReference>
<evidence type="ECO:0000313" key="10">
    <source>
        <dbReference type="EMBL" id="AWV99254.1"/>
    </source>
</evidence>
<evidence type="ECO:0000256" key="1">
    <source>
        <dbReference type="ARBA" id="ARBA00004651"/>
    </source>
</evidence>
<name>A0A2Z4GDL6_9BACT</name>
<dbReference type="EMBL" id="CP029480">
    <property type="protein sequence ID" value="AWV99254.1"/>
    <property type="molecule type" value="Genomic_DNA"/>
</dbReference>
<gene>
    <name evidence="10" type="ORF">DJ013_14200</name>
</gene>
<keyword evidence="2" id="KW-1003">Cell membrane</keyword>
<feature type="transmembrane region" description="Helical" evidence="7">
    <location>
        <begin position="380"/>
        <end position="403"/>
    </location>
</feature>
<accession>A0A2Z4GDL6</accession>
<evidence type="ECO:0000259" key="8">
    <source>
        <dbReference type="Pfam" id="PF02687"/>
    </source>
</evidence>
<evidence type="ECO:0000256" key="3">
    <source>
        <dbReference type="ARBA" id="ARBA00022692"/>
    </source>
</evidence>
<evidence type="ECO:0000256" key="7">
    <source>
        <dbReference type="SAM" id="Phobius"/>
    </source>
</evidence>
<dbReference type="RefSeq" id="WP_111372505.1">
    <property type="nucleotide sequence ID" value="NZ_CP029480.1"/>
</dbReference>
<evidence type="ECO:0000256" key="5">
    <source>
        <dbReference type="ARBA" id="ARBA00023136"/>
    </source>
</evidence>
<comment type="subcellular location">
    <subcellularLocation>
        <location evidence="1">Cell membrane</location>
        <topology evidence="1">Multi-pass membrane protein</topology>
    </subcellularLocation>
</comment>
<dbReference type="OrthoDB" id="9770036at2"/>
<feature type="transmembrane region" description="Helical" evidence="7">
    <location>
        <begin position="334"/>
        <end position="360"/>
    </location>
</feature>
<feature type="transmembrane region" description="Helical" evidence="7">
    <location>
        <begin position="21"/>
        <end position="46"/>
    </location>
</feature>
<feature type="transmembrane region" description="Helical" evidence="7">
    <location>
        <begin position="291"/>
        <end position="313"/>
    </location>
</feature>
<feature type="domain" description="MacB-like periplasmic core" evidence="9">
    <location>
        <begin position="25"/>
        <end position="252"/>
    </location>
</feature>
<dbReference type="Pfam" id="PF02687">
    <property type="entry name" value="FtsX"/>
    <property type="match status" value="1"/>
</dbReference>
<dbReference type="PANTHER" id="PTHR30572">
    <property type="entry name" value="MEMBRANE COMPONENT OF TRANSPORTER-RELATED"/>
    <property type="match status" value="1"/>
</dbReference>
<feature type="domain" description="ABC3 transporter permease C-terminal" evidence="8">
    <location>
        <begin position="295"/>
        <end position="406"/>
    </location>
</feature>
<evidence type="ECO:0000259" key="9">
    <source>
        <dbReference type="Pfam" id="PF12704"/>
    </source>
</evidence>
<sequence length="413" mass="45573">MKFIQLVFESFRFAWQALKGNLLRTLLSLLGVTVGIFSIIGVLTMVDSLEANIKNSLSSIGEKTIYVDKFPWMFGEGDYPWWKYFQRPRPKYSEYQFLKERIKSANAITIMDYSVANAKYENSSFDALCHGITADFNLITEVPIIEGRYFTEQEVNSGSSVAILGGEIYNTFFPDGNGIGKSIKIKGQKFTVIGTQEIKGKQLVDVGGNPDQKIYIPFLKHKRMFSSGNLYGMIQLQAFEDDENMVALEGEITGLMRTVRGLRPTQEDNFALNRPDAAANALSSVFSSLRVGGYIIGAFALLIGGFGIANIMFVSVKERTNIIGIQKSLGAKNYFILFQFLFESVFLCVLGGLIGLLLVYLISFIDLGSLDLILTSGNMIVGLFIASFIGILSGIIPASQAAAMNPVIAIRSK</sequence>
<dbReference type="InterPro" id="IPR003838">
    <property type="entry name" value="ABC3_permease_C"/>
</dbReference>
<keyword evidence="4 7" id="KW-1133">Transmembrane helix</keyword>
<dbReference type="GO" id="GO:0005886">
    <property type="term" value="C:plasma membrane"/>
    <property type="evidence" value="ECO:0007669"/>
    <property type="project" value="UniProtKB-SubCell"/>
</dbReference>
<comment type="similarity">
    <text evidence="6">Belongs to the ABC-4 integral membrane protein family.</text>
</comment>
<evidence type="ECO:0000256" key="6">
    <source>
        <dbReference type="ARBA" id="ARBA00038076"/>
    </source>
</evidence>
<dbReference type="KEGG" id="als:DJ013_14200"/>
<reference evidence="10 11" key="1">
    <citation type="submission" date="2018-05" db="EMBL/GenBank/DDBJ databases">
        <title>Complete genome sequence of Arcticibacterium luteifluviistationis SM1504T, a cytophagaceae bacterium isolated from Arctic surface seawater.</title>
        <authorList>
            <person name="Li Y."/>
            <person name="Qin Q.-L."/>
        </authorList>
    </citation>
    <scope>NUCLEOTIDE SEQUENCE [LARGE SCALE GENOMIC DNA]</scope>
    <source>
        <strain evidence="10 11">SM1504</strain>
    </source>
</reference>
<evidence type="ECO:0000313" key="11">
    <source>
        <dbReference type="Proteomes" id="UP000249873"/>
    </source>
</evidence>
<dbReference type="AlphaFoldDB" id="A0A2Z4GDL6"/>
<evidence type="ECO:0000256" key="2">
    <source>
        <dbReference type="ARBA" id="ARBA00022475"/>
    </source>
</evidence>
<dbReference type="InterPro" id="IPR025857">
    <property type="entry name" value="MacB_PCD"/>
</dbReference>
<dbReference type="GO" id="GO:0022857">
    <property type="term" value="F:transmembrane transporter activity"/>
    <property type="evidence" value="ECO:0007669"/>
    <property type="project" value="TreeGrafter"/>
</dbReference>
<organism evidence="10 11">
    <name type="scientific">Arcticibacterium luteifluviistationis</name>
    <dbReference type="NCBI Taxonomy" id="1784714"/>
    <lineage>
        <taxon>Bacteria</taxon>
        <taxon>Pseudomonadati</taxon>
        <taxon>Bacteroidota</taxon>
        <taxon>Cytophagia</taxon>
        <taxon>Cytophagales</taxon>
        <taxon>Leadbetterellaceae</taxon>
        <taxon>Arcticibacterium</taxon>
    </lineage>
</organism>
<proteinExistence type="inferred from homology"/>
<protein>
    <submittedName>
        <fullName evidence="10">ABC transporter</fullName>
    </submittedName>
</protein>
<dbReference type="Proteomes" id="UP000249873">
    <property type="component" value="Chromosome"/>
</dbReference>
<evidence type="ECO:0000256" key="4">
    <source>
        <dbReference type="ARBA" id="ARBA00022989"/>
    </source>
</evidence>
<keyword evidence="5 7" id="KW-0472">Membrane</keyword>
<dbReference type="Pfam" id="PF12704">
    <property type="entry name" value="MacB_PCD"/>
    <property type="match status" value="1"/>
</dbReference>
<dbReference type="InterPro" id="IPR050250">
    <property type="entry name" value="Macrolide_Exporter_MacB"/>
</dbReference>